<reference evidence="2" key="1">
    <citation type="submission" date="2020-05" db="EMBL/GenBank/DDBJ databases">
        <authorList>
            <person name="Chiriac C."/>
            <person name="Salcher M."/>
            <person name="Ghai R."/>
            <person name="Kavagutti S V."/>
        </authorList>
    </citation>
    <scope>NUCLEOTIDE SEQUENCE</scope>
</reference>
<protein>
    <submittedName>
        <fullName evidence="2">Uncharacterized protein</fullName>
    </submittedName>
</protein>
<evidence type="ECO:0000313" key="1">
    <source>
        <dbReference type="EMBL" id="CAB4214901.1"/>
    </source>
</evidence>
<evidence type="ECO:0000313" key="2">
    <source>
        <dbReference type="EMBL" id="CAB5229374.1"/>
    </source>
</evidence>
<gene>
    <name evidence="1" type="ORF">UFOVP1469_7</name>
    <name evidence="2" type="ORF">UFOVP1556_44</name>
</gene>
<dbReference type="EMBL" id="LR797418">
    <property type="protein sequence ID" value="CAB4214901.1"/>
    <property type="molecule type" value="Genomic_DNA"/>
</dbReference>
<accession>A0A6J7XEH1</accession>
<dbReference type="EMBL" id="LR798400">
    <property type="protein sequence ID" value="CAB5229374.1"/>
    <property type="molecule type" value="Genomic_DNA"/>
</dbReference>
<organism evidence="2">
    <name type="scientific">uncultured Caudovirales phage</name>
    <dbReference type="NCBI Taxonomy" id="2100421"/>
    <lineage>
        <taxon>Viruses</taxon>
        <taxon>Duplodnaviria</taxon>
        <taxon>Heunggongvirae</taxon>
        <taxon>Uroviricota</taxon>
        <taxon>Caudoviricetes</taxon>
        <taxon>Peduoviridae</taxon>
        <taxon>Maltschvirus</taxon>
        <taxon>Maltschvirus maltsch</taxon>
    </lineage>
</organism>
<proteinExistence type="predicted"/>
<sequence>MDKLNNAIAYLRERNIYLIENKLFVPTNAATTDVAATIRRYRQKVQGVSAIIQAVK</sequence>
<name>A0A6J7XEH1_9CAUD</name>